<keyword evidence="11" id="KW-1185">Reference proteome</keyword>
<comment type="caution">
    <text evidence="10">The sequence shown here is derived from an EMBL/GenBank/DDBJ whole genome shotgun (WGS) entry which is preliminary data.</text>
</comment>
<dbReference type="PANTHER" id="PTHR47782">
    <property type="entry name" value="ZN(II)2CYS6 TRANSCRIPTION FACTOR (EUROFUNG)-RELATED"/>
    <property type="match status" value="1"/>
</dbReference>
<comment type="subcellular location">
    <subcellularLocation>
        <location evidence="1">Nucleus</location>
    </subcellularLocation>
</comment>
<evidence type="ECO:0000259" key="9">
    <source>
        <dbReference type="SMART" id="SM00906"/>
    </source>
</evidence>
<feature type="domain" description="Xylanolytic transcriptional activator regulatory" evidence="9">
    <location>
        <begin position="277"/>
        <end position="354"/>
    </location>
</feature>
<feature type="transmembrane region" description="Helical" evidence="8">
    <location>
        <begin position="504"/>
        <end position="530"/>
    </location>
</feature>
<dbReference type="Proteomes" id="UP000766486">
    <property type="component" value="Unassembled WGS sequence"/>
</dbReference>
<keyword evidence="5" id="KW-0238">DNA-binding</keyword>
<evidence type="ECO:0000256" key="7">
    <source>
        <dbReference type="ARBA" id="ARBA00023242"/>
    </source>
</evidence>
<evidence type="ECO:0000256" key="5">
    <source>
        <dbReference type="ARBA" id="ARBA00023125"/>
    </source>
</evidence>
<dbReference type="CDD" id="cd12148">
    <property type="entry name" value="fungal_TF_MHR"/>
    <property type="match status" value="1"/>
</dbReference>
<keyword evidence="8" id="KW-1133">Transmembrane helix</keyword>
<keyword evidence="7" id="KW-0539">Nucleus</keyword>
<keyword evidence="8" id="KW-0472">Membrane</keyword>
<dbReference type="InterPro" id="IPR052202">
    <property type="entry name" value="Yeast_MetPath_Reg"/>
</dbReference>
<sequence length="606" mass="68741">MPEGWRRVYVQSLLARLELLRSTKKNSDLGSEEDLTSAPTNIDPIHRDIDISPTALKSTTLIPDPEYFESPAQNLDPKNDVKSMTYDIVISSTATKQRFYWGASSIFSLTVEILQHAISNNIYTLEAPMAAMDFLHFDDESEDVQYSSTQIDSCDDDVRALIDLYLVSLDTLYGFINKDEAKVDLETYIALRQQTSFSPNHLQGEQAHRWFRINMMCAISCANQARHRPARSAESLIYFHGALSCVEKVTSEASPASLQALLLLIVFCLFYPKKGDIWKLLAHACRLAIELGYHAQDPYEHAPVGTDDAEMRLRRSTFWGLYAVERIVGQLFGRGSDLPETIITTAYPSSNSTDSTFDIGPTSDPEEVQSISISRHYRLIYLRSEIFRCLYLPARPLNLDLDWLKERYTTLHNWRQEQVVSDEMAGVATLTCDVGFDATICFLFQPLILQILRAASLPTAASTNPLETHIQDNDILVPSDPFYCSVSLIATYEKIIRAPERSAFGCYPMTFMSAHYIYLASSMLIAYALLQLKPNVKFIRRFRDLQGETKMETEDIEWDLFLDTVGSCLILLGWCAERWPGFIETLGVHNKLFSRLTKELIKLGVL</sequence>
<evidence type="ECO:0000256" key="8">
    <source>
        <dbReference type="SAM" id="Phobius"/>
    </source>
</evidence>
<evidence type="ECO:0000256" key="3">
    <source>
        <dbReference type="ARBA" id="ARBA00022833"/>
    </source>
</evidence>
<keyword evidence="8" id="KW-0812">Transmembrane</keyword>
<evidence type="ECO:0000256" key="2">
    <source>
        <dbReference type="ARBA" id="ARBA00022723"/>
    </source>
</evidence>
<name>A0ABY6TQV4_BIOOC</name>
<evidence type="ECO:0000313" key="10">
    <source>
        <dbReference type="EMBL" id="VUC21021.1"/>
    </source>
</evidence>
<dbReference type="InterPro" id="IPR007219">
    <property type="entry name" value="XnlR_reg_dom"/>
</dbReference>
<dbReference type="Pfam" id="PF04082">
    <property type="entry name" value="Fungal_trans"/>
    <property type="match status" value="1"/>
</dbReference>
<evidence type="ECO:0000256" key="6">
    <source>
        <dbReference type="ARBA" id="ARBA00023163"/>
    </source>
</evidence>
<keyword evidence="2" id="KW-0479">Metal-binding</keyword>
<evidence type="ECO:0000256" key="1">
    <source>
        <dbReference type="ARBA" id="ARBA00004123"/>
    </source>
</evidence>
<reference evidence="10 11" key="1">
    <citation type="submission" date="2019-06" db="EMBL/GenBank/DDBJ databases">
        <authorList>
            <person name="Broberg M."/>
        </authorList>
    </citation>
    <scope>NUCLEOTIDE SEQUENCE [LARGE SCALE GENOMIC DNA]</scope>
</reference>
<proteinExistence type="predicted"/>
<organism evidence="10 11">
    <name type="scientific">Bionectria ochroleuca</name>
    <name type="common">Gliocladium roseum</name>
    <dbReference type="NCBI Taxonomy" id="29856"/>
    <lineage>
        <taxon>Eukaryota</taxon>
        <taxon>Fungi</taxon>
        <taxon>Dikarya</taxon>
        <taxon>Ascomycota</taxon>
        <taxon>Pezizomycotina</taxon>
        <taxon>Sordariomycetes</taxon>
        <taxon>Hypocreomycetidae</taxon>
        <taxon>Hypocreales</taxon>
        <taxon>Bionectriaceae</taxon>
        <taxon>Clonostachys</taxon>
    </lineage>
</organism>
<accession>A0ABY6TQV4</accession>
<evidence type="ECO:0000256" key="4">
    <source>
        <dbReference type="ARBA" id="ARBA00023015"/>
    </source>
</evidence>
<dbReference type="SMART" id="SM00906">
    <property type="entry name" value="Fungal_trans"/>
    <property type="match status" value="1"/>
</dbReference>
<keyword evidence="3" id="KW-0862">Zinc</keyword>
<gene>
    <name evidence="10" type="ORF">CLO192961_LOCUS38920</name>
</gene>
<keyword evidence="6" id="KW-0804">Transcription</keyword>
<dbReference type="EMBL" id="CABFNS010000328">
    <property type="protein sequence ID" value="VUC21021.1"/>
    <property type="molecule type" value="Genomic_DNA"/>
</dbReference>
<evidence type="ECO:0000313" key="11">
    <source>
        <dbReference type="Proteomes" id="UP000766486"/>
    </source>
</evidence>
<protein>
    <recommendedName>
        <fullName evidence="9">Xylanolytic transcriptional activator regulatory domain-containing protein</fullName>
    </recommendedName>
</protein>
<dbReference type="PANTHER" id="PTHR47782:SF2">
    <property type="entry name" value="TRANSCRIPTION FACTOR, PUTATIVE (AFU_ORTHOLOGUE AFUA_4G12570)-RELATED"/>
    <property type="match status" value="1"/>
</dbReference>
<keyword evidence="4" id="KW-0805">Transcription regulation</keyword>